<keyword evidence="3" id="KW-1185">Reference proteome</keyword>
<reference evidence="2 3" key="1">
    <citation type="journal article" date="2013" name="Genome Announc.">
        <title>Draft Genome Sequence of Psychrobacter aquaticus Strain CMS 56T, Isolated from a Cyanobacterial Mat Sample Collected from Water Bodies in the McMurdo Dry Valley Region of Antarctica.</title>
        <authorList>
            <person name="Reddy G.S."/>
            <person name="Ara S."/>
            <person name="Singh A."/>
            <person name="Kumar Pinnaka A."/>
            <person name="Shivaji S."/>
        </authorList>
    </citation>
    <scope>NUCLEOTIDE SEQUENCE [LARGE SCALE GENOMIC DNA]</scope>
    <source>
        <strain evidence="2 3">CMS 56</strain>
    </source>
</reference>
<sequence length="109" mass="11863">MNSIKDFLASIGVVALLIIGINAAVVALLIININAATAGVQQINKAFDRQESAHDAMIAEHKAYLASDDEDYYVTDPMNGFDEEVYEASRQAETARHANLFISNAYADN</sequence>
<feature type="transmembrane region" description="Helical" evidence="1">
    <location>
        <begin position="7"/>
        <end position="31"/>
    </location>
</feature>
<dbReference type="PATRIC" id="fig|1354303.4.peg.2291"/>
<comment type="caution">
    <text evidence="2">The sequence shown here is derived from an EMBL/GenBank/DDBJ whole genome shotgun (WGS) entry which is preliminary data.</text>
</comment>
<organism evidence="2 3">
    <name type="scientific">Psychrobacter aquaticus CMS 56</name>
    <dbReference type="NCBI Taxonomy" id="1354303"/>
    <lineage>
        <taxon>Bacteria</taxon>
        <taxon>Pseudomonadati</taxon>
        <taxon>Pseudomonadota</taxon>
        <taxon>Gammaproteobacteria</taxon>
        <taxon>Moraxellales</taxon>
        <taxon>Moraxellaceae</taxon>
        <taxon>Psychrobacter</taxon>
    </lineage>
</organism>
<evidence type="ECO:0000313" key="3">
    <source>
        <dbReference type="Proteomes" id="UP000016761"/>
    </source>
</evidence>
<accession>U4T8C8</accession>
<dbReference type="AlphaFoldDB" id="U4T8C8"/>
<dbReference type="RefSeq" id="WP_021814948.1">
    <property type="nucleotide sequence ID" value="NZ_AUSW01000034.1"/>
</dbReference>
<gene>
    <name evidence="2" type="ORF">M917_2325</name>
</gene>
<keyword evidence="1" id="KW-1133">Transmembrane helix</keyword>
<dbReference type="Proteomes" id="UP000016761">
    <property type="component" value="Unassembled WGS sequence"/>
</dbReference>
<evidence type="ECO:0000313" key="2">
    <source>
        <dbReference type="EMBL" id="ERL54979.1"/>
    </source>
</evidence>
<dbReference type="STRING" id="1354303.M917_2325"/>
<keyword evidence="1" id="KW-0812">Transmembrane</keyword>
<keyword evidence="1" id="KW-0472">Membrane</keyword>
<dbReference type="EMBL" id="AUSW01000034">
    <property type="protein sequence ID" value="ERL54979.1"/>
    <property type="molecule type" value="Genomic_DNA"/>
</dbReference>
<evidence type="ECO:0000256" key="1">
    <source>
        <dbReference type="SAM" id="Phobius"/>
    </source>
</evidence>
<name>U4T8C8_9GAMM</name>
<protein>
    <submittedName>
        <fullName evidence="2">Uncharacterized protein</fullName>
    </submittedName>
</protein>
<proteinExistence type="predicted"/>